<reference evidence="3" key="1">
    <citation type="journal article" date="2014" name="Int. J. Syst. Evol. Microbiol.">
        <title>Complete genome sequence of Corynebacterium casei LMG S-19264T (=DSM 44701T), isolated from a smear-ripened cheese.</title>
        <authorList>
            <consortium name="US DOE Joint Genome Institute (JGI-PGF)"/>
            <person name="Walter F."/>
            <person name="Albersmeier A."/>
            <person name="Kalinowski J."/>
            <person name="Ruckert C."/>
        </authorList>
    </citation>
    <scope>NUCLEOTIDE SEQUENCE</scope>
    <source>
        <strain evidence="3">JCM 12580</strain>
    </source>
</reference>
<evidence type="ECO:0000259" key="2">
    <source>
        <dbReference type="Pfam" id="PF11796"/>
    </source>
</evidence>
<gene>
    <name evidence="3" type="ORF">GCM10007063_06960</name>
</gene>
<evidence type="ECO:0000313" key="3">
    <source>
        <dbReference type="EMBL" id="GGJ87073.1"/>
    </source>
</evidence>
<accession>A0A917PQE3</accession>
<evidence type="ECO:0000259" key="1">
    <source>
        <dbReference type="Pfam" id="PF09664"/>
    </source>
</evidence>
<evidence type="ECO:0008006" key="5">
    <source>
        <dbReference type="Google" id="ProtNLM"/>
    </source>
</evidence>
<dbReference type="Pfam" id="PF09664">
    <property type="entry name" value="DUF2399"/>
    <property type="match status" value="1"/>
</dbReference>
<sequence length="420" mass="47620">MDKTLNEAVMFFKSEQAYQKLFVQFKTKYESLGRIGGTVSVQRFSDEELEVIGGFFGVPASRLTEKGSISITAFERQLADTRFGGIGLKSLLDAYFGKVIISKKQRRREKEDALQRYVEELRADYLALQFWFDYLLRNRGEARWIWTLVDMAHDDFASMIANLDNAYRNLPDSPERLPMFSQRITGDPHTFDLHADQGKLWLHLLAVGAGVTFPSTTEDTIELLQSYQIYRDDLLNFVTCAGLYAETDVGKHPVWYSAVVENTVQIVPIRELIKLTSVYPSQGSDVWIVENSGVCGTLLDYKPDAPIVCTNGQFTLAALMLLDKLVESGCLLHYAGDFDPEGLGMAQRLLNRFPEDHITLWHMDTAGYTDSKPVKELSVERLEKLNRIEHADLLEVADAMREKGKAGYQESLVGRMIEDI</sequence>
<reference evidence="3" key="2">
    <citation type="submission" date="2020-09" db="EMBL/GenBank/DDBJ databases">
        <authorList>
            <person name="Sun Q."/>
            <person name="Ohkuma M."/>
        </authorList>
    </citation>
    <scope>NUCLEOTIDE SEQUENCE</scope>
    <source>
        <strain evidence="3">JCM 12580</strain>
    </source>
</reference>
<dbReference type="NCBIfam" id="TIGR02679">
    <property type="entry name" value="TIGR02679 family protein"/>
    <property type="match status" value="1"/>
</dbReference>
<feature type="domain" description="DUF2399" evidence="1">
    <location>
        <begin position="268"/>
        <end position="420"/>
    </location>
</feature>
<dbReference type="InterPro" id="IPR024465">
    <property type="entry name" value="DUF2399"/>
</dbReference>
<name>A0A917PQE3_9BACI</name>
<dbReference type="Pfam" id="PF11796">
    <property type="entry name" value="DUF3323"/>
    <property type="match status" value="1"/>
</dbReference>
<feature type="domain" description="Conserved hypothetical protein CHP02679 N terminus" evidence="2">
    <location>
        <begin position="36"/>
        <end position="243"/>
    </location>
</feature>
<organism evidence="3 4">
    <name type="scientific">Lentibacillus kapialis</name>
    <dbReference type="NCBI Taxonomy" id="340214"/>
    <lineage>
        <taxon>Bacteria</taxon>
        <taxon>Bacillati</taxon>
        <taxon>Bacillota</taxon>
        <taxon>Bacilli</taxon>
        <taxon>Bacillales</taxon>
        <taxon>Bacillaceae</taxon>
        <taxon>Lentibacillus</taxon>
    </lineage>
</organism>
<proteinExistence type="predicted"/>
<keyword evidence="4" id="KW-1185">Reference proteome</keyword>
<dbReference type="EMBL" id="BMNQ01000005">
    <property type="protein sequence ID" value="GGJ87073.1"/>
    <property type="molecule type" value="Genomic_DNA"/>
</dbReference>
<dbReference type="AlphaFoldDB" id="A0A917PQE3"/>
<dbReference type="InterPro" id="IPR024466">
    <property type="entry name" value="CHP02679_N"/>
</dbReference>
<dbReference type="Proteomes" id="UP000658382">
    <property type="component" value="Unassembled WGS sequence"/>
</dbReference>
<comment type="caution">
    <text evidence="3">The sequence shown here is derived from an EMBL/GenBank/DDBJ whole genome shotgun (WGS) entry which is preliminary data.</text>
</comment>
<dbReference type="InterPro" id="IPR013495">
    <property type="entry name" value="CHP02679"/>
</dbReference>
<evidence type="ECO:0000313" key="4">
    <source>
        <dbReference type="Proteomes" id="UP000658382"/>
    </source>
</evidence>
<protein>
    <recommendedName>
        <fullName evidence="5">TIGR02679 family protein</fullName>
    </recommendedName>
</protein>
<dbReference type="RefSeq" id="WP_188631684.1">
    <property type="nucleotide sequence ID" value="NZ_BMNQ01000005.1"/>
</dbReference>